<evidence type="ECO:0000313" key="8">
    <source>
        <dbReference type="EMBL" id="KAJ7734462.1"/>
    </source>
</evidence>
<name>A0AAD7MV80_9AGAR</name>
<comment type="caution">
    <text evidence="8">The sequence shown here is derived from an EMBL/GenBank/DDBJ whole genome shotgun (WGS) entry which is preliminary data.</text>
</comment>
<dbReference type="InterPro" id="IPR016167">
    <property type="entry name" value="FAD-bd_PCMH_sub1"/>
</dbReference>
<accession>A0AAD7MV80</accession>
<feature type="chain" id="PRO_5042255050" evidence="6">
    <location>
        <begin position="21"/>
        <end position="511"/>
    </location>
</feature>
<evidence type="ECO:0000256" key="4">
    <source>
        <dbReference type="ARBA" id="ARBA00023002"/>
    </source>
</evidence>
<reference evidence="8" key="1">
    <citation type="submission" date="2023-03" db="EMBL/GenBank/DDBJ databases">
        <title>Massive genome expansion in bonnet fungi (Mycena s.s.) driven by repeated elements and novel gene families across ecological guilds.</title>
        <authorList>
            <consortium name="Lawrence Berkeley National Laboratory"/>
            <person name="Harder C.B."/>
            <person name="Miyauchi S."/>
            <person name="Viragh M."/>
            <person name="Kuo A."/>
            <person name="Thoen E."/>
            <person name="Andreopoulos B."/>
            <person name="Lu D."/>
            <person name="Skrede I."/>
            <person name="Drula E."/>
            <person name="Henrissat B."/>
            <person name="Morin E."/>
            <person name="Kohler A."/>
            <person name="Barry K."/>
            <person name="LaButti K."/>
            <person name="Morin E."/>
            <person name="Salamov A."/>
            <person name="Lipzen A."/>
            <person name="Mereny Z."/>
            <person name="Hegedus B."/>
            <person name="Baldrian P."/>
            <person name="Stursova M."/>
            <person name="Weitz H."/>
            <person name="Taylor A."/>
            <person name="Grigoriev I.V."/>
            <person name="Nagy L.G."/>
            <person name="Martin F."/>
            <person name="Kauserud H."/>
        </authorList>
    </citation>
    <scope>NUCLEOTIDE SEQUENCE</scope>
    <source>
        <strain evidence="8">CBHHK182m</strain>
    </source>
</reference>
<dbReference type="Pfam" id="PF01565">
    <property type="entry name" value="FAD_binding_4"/>
    <property type="match status" value="1"/>
</dbReference>
<organism evidence="8 9">
    <name type="scientific">Mycena metata</name>
    <dbReference type="NCBI Taxonomy" id="1033252"/>
    <lineage>
        <taxon>Eukaryota</taxon>
        <taxon>Fungi</taxon>
        <taxon>Dikarya</taxon>
        <taxon>Basidiomycota</taxon>
        <taxon>Agaricomycotina</taxon>
        <taxon>Agaricomycetes</taxon>
        <taxon>Agaricomycetidae</taxon>
        <taxon>Agaricales</taxon>
        <taxon>Marasmiineae</taxon>
        <taxon>Mycenaceae</taxon>
        <taxon>Mycena</taxon>
    </lineage>
</organism>
<evidence type="ECO:0000256" key="1">
    <source>
        <dbReference type="ARBA" id="ARBA00005466"/>
    </source>
</evidence>
<keyword evidence="9" id="KW-1185">Reference proteome</keyword>
<sequence length="511" mass="53044">MVWKISTIVALATLLPSTLGLPSDDKTGSSSGGPGKSGNSSGGNTGTSSNGKLQEVCASIQHAISPASAVFYPGSANYTADNAHWVSSSDQTSACTVEPGSSADVSTILKLVGAAKAPFAVKGGGHTTNVGFSSTTGVQISMRRFSTVTVNNATQTADIGPGMIWDDVYAALEPYGVVVAGGRVSGIGMAGFTLGGGYNWLTNQVGLTLDTVTGYELVRPNGSIVSVTAATEPDLFFALKGGFNNYGIVTKFTLKTFARGQVWGGVIAYSSDQLPAVQAAVANFAANSTDPKAQIITACNFMNGSLQVDNIMFYDGPTPPAGIFDEFLNIPNVGKDLTTRSFLSLVQSANVPAGARGAFHAATILEFTPTMVAAILNETTFWGNKLANDGAFLVSYNIEPFFSNIYEHGLTPAAFPPASSPGYLPINLNFAWTPASSDATFISALKASADQLTNVALSAGQAVAQAPLYNNYVLADTPIERIYGDNLARLQAIKAQVDPTNVMGLAGGWKF</sequence>
<dbReference type="AlphaFoldDB" id="A0AAD7MV80"/>
<gene>
    <name evidence="8" type="ORF">B0H16DRAFT_153601</name>
</gene>
<keyword evidence="2" id="KW-0285">Flavoprotein</keyword>
<keyword evidence="6" id="KW-0732">Signal</keyword>
<dbReference type="Gene3D" id="3.40.462.20">
    <property type="match status" value="1"/>
</dbReference>
<dbReference type="InterPro" id="IPR016166">
    <property type="entry name" value="FAD-bd_PCMH"/>
</dbReference>
<dbReference type="InterPro" id="IPR050416">
    <property type="entry name" value="FAD-linked_Oxidoreductase"/>
</dbReference>
<feature type="signal peptide" evidence="6">
    <location>
        <begin position="1"/>
        <end position="20"/>
    </location>
</feature>
<feature type="region of interest" description="Disordered" evidence="5">
    <location>
        <begin position="22"/>
        <end position="50"/>
    </location>
</feature>
<dbReference type="PANTHER" id="PTHR42973:SF13">
    <property type="entry name" value="FAD-BINDING PCMH-TYPE DOMAIN-CONTAINING PROTEIN"/>
    <property type="match status" value="1"/>
</dbReference>
<evidence type="ECO:0000256" key="6">
    <source>
        <dbReference type="SAM" id="SignalP"/>
    </source>
</evidence>
<evidence type="ECO:0000259" key="7">
    <source>
        <dbReference type="PROSITE" id="PS51387"/>
    </source>
</evidence>
<protein>
    <submittedName>
        <fullName evidence="8">FAD dependent oxidoreductase</fullName>
    </submittedName>
</protein>
<feature type="compositionally biased region" description="Gly residues" evidence="5">
    <location>
        <begin position="30"/>
        <end position="45"/>
    </location>
</feature>
<dbReference type="InterPro" id="IPR016169">
    <property type="entry name" value="FAD-bd_PCMH_sub2"/>
</dbReference>
<dbReference type="PROSITE" id="PS51387">
    <property type="entry name" value="FAD_PCMH"/>
    <property type="match status" value="1"/>
</dbReference>
<dbReference type="InterPro" id="IPR006094">
    <property type="entry name" value="Oxid_FAD_bind_N"/>
</dbReference>
<dbReference type="PANTHER" id="PTHR42973">
    <property type="entry name" value="BINDING OXIDOREDUCTASE, PUTATIVE (AFU_ORTHOLOGUE AFUA_1G17690)-RELATED"/>
    <property type="match status" value="1"/>
</dbReference>
<dbReference type="GO" id="GO:0016491">
    <property type="term" value="F:oxidoreductase activity"/>
    <property type="evidence" value="ECO:0007669"/>
    <property type="project" value="UniProtKB-KW"/>
</dbReference>
<dbReference type="Proteomes" id="UP001215598">
    <property type="component" value="Unassembled WGS sequence"/>
</dbReference>
<dbReference type="Gene3D" id="3.30.465.10">
    <property type="match status" value="1"/>
</dbReference>
<keyword evidence="3" id="KW-0274">FAD</keyword>
<dbReference type="Pfam" id="PF08031">
    <property type="entry name" value="BBE"/>
    <property type="match status" value="1"/>
</dbReference>
<evidence type="ECO:0000256" key="5">
    <source>
        <dbReference type="SAM" id="MobiDB-lite"/>
    </source>
</evidence>
<dbReference type="GO" id="GO:0071949">
    <property type="term" value="F:FAD binding"/>
    <property type="evidence" value="ECO:0007669"/>
    <property type="project" value="InterPro"/>
</dbReference>
<dbReference type="InterPro" id="IPR036318">
    <property type="entry name" value="FAD-bd_PCMH-like_sf"/>
</dbReference>
<dbReference type="Gene3D" id="3.30.43.10">
    <property type="entry name" value="Uridine Diphospho-n-acetylenolpyruvylglucosamine Reductase, domain 2"/>
    <property type="match status" value="1"/>
</dbReference>
<proteinExistence type="inferred from homology"/>
<dbReference type="SUPFAM" id="SSF56176">
    <property type="entry name" value="FAD-binding/transporter-associated domain-like"/>
    <property type="match status" value="1"/>
</dbReference>
<dbReference type="InterPro" id="IPR012951">
    <property type="entry name" value="BBE"/>
</dbReference>
<keyword evidence="4" id="KW-0560">Oxidoreductase</keyword>
<dbReference type="EMBL" id="JARKIB010000132">
    <property type="protein sequence ID" value="KAJ7734462.1"/>
    <property type="molecule type" value="Genomic_DNA"/>
</dbReference>
<comment type="similarity">
    <text evidence="1">Belongs to the oxygen-dependent FAD-linked oxidoreductase family.</text>
</comment>
<evidence type="ECO:0000313" key="9">
    <source>
        <dbReference type="Proteomes" id="UP001215598"/>
    </source>
</evidence>
<feature type="domain" description="FAD-binding PCMH-type" evidence="7">
    <location>
        <begin position="89"/>
        <end position="259"/>
    </location>
</feature>
<evidence type="ECO:0000256" key="3">
    <source>
        <dbReference type="ARBA" id="ARBA00022827"/>
    </source>
</evidence>
<evidence type="ECO:0000256" key="2">
    <source>
        <dbReference type="ARBA" id="ARBA00022630"/>
    </source>
</evidence>